<evidence type="ECO:0000313" key="7">
    <source>
        <dbReference type="Proteomes" id="UP000663879"/>
    </source>
</evidence>
<dbReference type="GO" id="GO:0070292">
    <property type="term" value="P:N-acylphosphatidylethanolamine metabolic process"/>
    <property type="evidence" value="ECO:0007669"/>
    <property type="project" value="TreeGrafter"/>
</dbReference>
<keyword evidence="2" id="KW-0808">Transferase</keyword>
<dbReference type="PANTHER" id="PTHR13943:SF77">
    <property type="entry name" value="LRAT DOMAIN-CONTAINING PROTEIN"/>
    <property type="match status" value="1"/>
</dbReference>
<comment type="similarity">
    <text evidence="1">Belongs to the H-rev107 family.</text>
</comment>
<dbReference type="PANTHER" id="PTHR13943">
    <property type="entry name" value="HRAS-LIKE SUPPRESSOR - RELATED"/>
    <property type="match status" value="1"/>
</dbReference>
<feature type="domain" description="LRAT" evidence="5">
    <location>
        <begin position="139"/>
        <end position="260"/>
    </location>
</feature>
<accession>A0A813UEH7</accession>
<dbReference type="Proteomes" id="UP000663879">
    <property type="component" value="Unassembled WGS sequence"/>
</dbReference>
<dbReference type="GO" id="GO:0016410">
    <property type="term" value="F:N-acyltransferase activity"/>
    <property type="evidence" value="ECO:0007669"/>
    <property type="project" value="TreeGrafter"/>
</dbReference>
<evidence type="ECO:0000256" key="1">
    <source>
        <dbReference type="ARBA" id="ARBA00007824"/>
    </source>
</evidence>
<gene>
    <name evidence="6" type="ORF">OXX778_LOCUS7815</name>
</gene>
<dbReference type="GO" id="GO:0008970">
    <property type="term" value="F:phospholipase A1 activity"/>
    <property type="evidence" value="ECO:0007669"/>
    <property type="project" value="TreeGrafter"/>
</dbReference>
<evidence type="ECO:0000256" key="3">
    <source>
        <dbReference type="ARBA" id="ARBA00022801"/>
    </source>
</evidence>
<evidence type="ECO:0000256" key="4">
    <source>
        <dbReference type="ARBA" id="ARBA00023098"/>
    </source>
</evidence>
<name>A0A813UEH7_9BILA</name>
<evidence type="ECO:0000259" key="5">
    <source>
        <dbReference type="PROSITE" id="PS51934"/>
    </source>
</evidence>
<proteinExistence type="inferred from homology"/>
<keyword evidence="3" id="KW-0378">Hydrolase</keyword>
<reference evidence="6" key="1">
    <citation type="submission" date="2021-02" db="EMBL/GenBank/DDBJ databases">
        <authorList>
            <person name="Nowell W R."/>
        </authorList>
    </citation>
    <scope>NUCLEOTIDE SEQUENCE</scope>
    <source>
        <strain evidence="6">Ploen Becks lab</strain>
    </source>
</reference>
<organism evidence="6 7">
    <name type="scientific">Brachionus calyciflorus</name>
    <dbReference type="NCBI Taxonomy" id="104777"/>
    <lineage>
        <taxon>Eukaryota</taxon>
        <taxon>Metazoa</taxon>
        <taxon>Spiralia</taxon>
        <taxon>Gnathifera</taxon>
        <taxon>Rotifera</taxon>
        <taxon>Eurotatoria</taxon>
        <taxon>Monogononta</taxon>
        <taxon>Pseudotrocha</taxon>
        <taxon>Ploima</taxon>
        <taxon>Brachionidae</taxon>
        <taxon>Brachionus</taxon>
    </lineage>
</organism>
<evidence type="ECO:0000256" key="2">
    <source>
        <dbReference type="ARBA" id="ARBA00022679"/>
    </source>
</evidence>
<dbReference type="EMBL" id="CAJNOC010001027">
    <property type="protein sequence ID" value="CAF0828003.1"/>
    <property type="molecule type" value="Genomic_DNA"/>
</dbReference>
<dbReference type="PROSITE" id="PS51934">
    <property type="entry name" value="LRAT"/>
    <property type="match status" value="1"/>
</dbReference>
<dbReference type="Gene3D" id="3.90.1720.10">
    <property type="entry name" value="endopeptidase domain like (from Nostoc punctiforme)"/>
    <property type="match status" value="1"/>
</dbReference>
<sequence>MQRKHNFQELINFLGYSEDNIGYLLGITDTEKKKWSLAIYIGNDSLMCLYDETKGINNLAFNDLLKIGSKLKKESLKNLVLSNGNLKRIYEFGNDEFEFACYKFNLIDICLEKGLVLKSLLADLEFNLNQIHALEEGDAVSFERGFYSHHAILTDKAHMIVTHKWGEPENLTGALVSSKSLIGIPIDKACVTEDFIIEVAGYRKLKKINHLYDRLHKPKPKDEILREAKRRLGELGYSVTINNCQNFVSEVRNGESISPEVEAVKTGALYTAVAGTILSGLYLASKTFGTKNKEKEKTLQCDDNET</sequence>
<keyword evidence="7" id="KW-1185">Reference proteome</keyword>
<dbReference type="GO" id="GO:0004623">
    <property type="term" value="F:phospholipase A2 activity"/>
    <property type="evidence" value="ECO:0007669"/>
    <property type="project" value="TreeGrafter"/>
</dbReference>
<protein>
    <recommendedName>
        <fullName evidence="5">LRAT domain-containing protein</fullName>
    </recommendedName>
</protein>
<comment type="caution">
    <text evidence="6">The sequence shown here is derived from an EMBL/GenBank/DDBJ whole genome shotgun (WGS) entry which is preliminary data.</text>
</comment>
<dbReference type="GO" id="GO:0005737">
    <property type="term" value="C:cytoplasm"/>
    <property type="evidence" value="ECO:0007669"/>
    <property type="project" value="TreeGrafter"/>
</dbReference>
<dbReference type="Pfam" id="PF04970">
    <property type="entry name" value="LRAT"/>
    <property type="match status" value="1"/>
</dbReference>
<dbReference type="AlphaFoldDB" id="A0A813UEH7"/>
<dbReference type="OrthoDB" id="421951at2759"/>
<evidence type="ECO:0000313" key="6">
    <source>
        <dbReference type="EMBL" id="CAF0828003.1"/>
    </source>
</evidence>
<keyword evidence="4" id="KW-0443">Lipid metabolism</keyword>
<dbReference type="InterPro" id="IPR007053">
    <property type="entry name" value="LRAT_dom"/>
</dbReference>
<dbReference type="InterPro" id="IPR051496">
    <property type="entry name" value="H-rev107_PLA/AT"/>
</dbReference>